<evidence type="ECO:0000313" key="1">
    <source>
        <dbReference type="Proteomes" id="UP001652625"/>
    </source>
</evidence>
<sequence length="741" mass="86852">MSKQRKHIIKNTVIDIKNQWRETSVIRTYGKNISLRTRNNHRLITSMETFKQAEQRSYELKEKVDTGVKKPKKHIGSSHAYKDQLNSCLKEVKVYQTGEKINYSDLARKYNIIDSESKMPKNGGQIVKEFLKENDVNLTSLSELKRRSGEKSPVIIQRKKRRLTDLNVSFPQEETNAQVAAKLNLLVSENKYSLGELIVPQTFSKLVVRNNVIQTETFSIDGRVHPLKVIRDSITKNHWIYMRVKTDEEYEKMSRTTIINYLKRINEMEENDQDEEVNNLKIKLKKLERKRHLMLWHDTSTICNHSHVLMTISTLFDTAIHYTSEEYQQKYNKTINIQAVVEAPIWYIFGRCSATDEMLVYSEQRMNDIIEMKDPIKISEIEIYDEMRFFKGDGPSAQFEAGQQKGGNYVCWICDINVVEHSNYSGSLDRACMNLQDRQEKVLLTEQSRKKSNDKVKKLYSYLTKKEIIVELNHRNVYFTKNESKQILDLKLAKTMHGIQRVPSLIFYQPDISLPKNGLSKYELPMEPLHDVFNHIKNLLRELPHHFDKKAKTEIESIIELSFEGKDVKRAVDYRSCIIKTSIYCQQKFQQNPLTDIFITMCQIQEILYKPESERTNKLILKMYLVIFKHVMLIISNLGENLNVLTVRKFYGKYFHCLVAHTPDQLRIISGRAANTEKEERLFNFIKNTTNTTSNRQPCHVIYNALIRMQVSNDLNNFNEVSLIESSIQVCSTKVQYNYNI</sequence>
<protein>
    <submittedName>
        <fullName evidence="2">Uncharacterized protein LOC136082331</fullName>
    </submittedName>
</protein>
<dbReference type="GeneID" id="136082331"/>
<accession>A0ABM4C6V5</accession>
<dbReference type="Proteomes" id="UP001652625">
    <property type="component" value="Chromosome 07"/>
</dbReference>
<evidence type="ECO:0000313" key="2">
    <source>
        <dbReference type="RefSeq" id="XP_065657340.1"/>
    </source>
</evidence>
<proteinExistence type="predicted"/>
<gene>
    <name evidence="2" type="primary">LOC136082331</name>
</gene>
<organism evidence="1 2">
    <name type="scientific">Hydra vulgaris</name>
    <name type="common">Hydra</name>
    <name type="synonym">Hydra attenuata</name>
    <dbReference type="NCBI Taxonomy" id="6087"/>
    <lineage>
        <taxon>Eukaryota</taxon>
        <taxon>Metazoa</taxon>
        <taxon>Cnidaria</taxon>
        <taxon>Hydrozoa</taxon>
        <taxon>Hydroidolina</taxon>
        <taxon>Anthoathecata</taxon>
        <taxon>Aplanulata</taxon>
        <taxon>Hydridae</taxon>
        <taxon>Hydra</taxon>
    </lineage>
</organism>
<reference evidence="2" key="1">
    <citation type="submission" date="2025-08" db="UniProtKB">
        <authorList>
            <consortium name="RefSeq"/>
        </authorList>
    </citation>
    <scope>IDENTIFICATION</scope>
</reference>
<keyword evidence="1" id="KW-1185">Reference proteome</keyword>
<name>A0ABM4C6V5_HYDVU</name>
<dbReference type="RefSeq" id="XP_065657340.1">
    <property type="nucleotide sequence ID" value="XM_065801268.1"/>
</dbReference>